<sequence>MSNDTFNIQAYLERINYEGKTDVSYETLYGIHLAHTFNVPFENLDVYLRRPIPLDKESLFKKIVLNKRGGYCFEMNGLFSFVLQDLGFKVSNLLARGTRDGITYSPKTHQVLMVELDGKRYLADVGYGNDGIEAPVLMEPNLEQKHFHNTYRILEDPKVGYILQRKVDDGFRIMYAFTLEECSPMDYVMSNHYTATYPESLFIKIRLCTMPSKEGRITLTDGNLKVIKDGTITETKLSGDEKEFNELLKKYFKLDMETV</sequence>
<dbReference type="Gene3D" id="3.30.2140.10">
    <property type="entry name" value="Arylamine N-acetyltransferase"/>
    <property type="match status" value="1"/>
</dbReference>
<dbReference type="InterPro" id="IPR001447">
    <property type="entry name" value="Arylamine_N-AcTrfase"/>
</dbReference>
<keyword evidence="3" id="KW-0808">Transferase</keyword>
<dbReference type="PRINTS" id="PR01543">
    <property type="entry name" value="ANATRNSFRASE"/>
</dbReference>
<evidence type="ECO:0000256" key="1">
    <source>
        <dbReference type="ARBA" id="ARBA00006547"/>
    </source>
</evidence>
<accession>A0A0P9ADE4</accession>
<dbReference type="PANTHER" id="PTHR11786:SF0">
    <property type="entry name" value="ARYLAMINE N-ACETYLTRANSFERASE 4-RELATED"/>
    <property type="match status" value="1"/>
</dbReference>
<dbReference type="EC" id="2.3.1.118" evidence="3"/>
<organism evidence="3 4">
    <name type="scientific">Oxobacter pfennigii</name>
    <dbReference type="NCBI Taxonomy" id="36849"/>
    <lineage>
        <taxon>Bacteria</taxon>
        <taxon>Bacillati</taxon>
        <taxon>Bacillota</taxon>
        <taxon>Clostridia</taxon>
        <taxon>Eubacteriales</taxon>
        <taxon>Clostridiaceae</taxon>
        <taxon>Oxobacter</taxon>
    </lineage>
</organism>
<dbReference type="PATRIC" id="fig|36849.3.peg.3580"/>
<dbReference type="AlphaFoldDB" id="A0A0P9ADE4"/>
<protein>
    <submittedName>
        <fullName evidence="3">N-hydroxyarylamine O-acetyltransferase</fullName>
        <ecNumber evidence="3">2.3.1.118</ecNumber>
    </submittedName>
</protein>
<dbReference type="SUPFAM" id="SSF54001">
    <property type="entry name" value="Cysteine proteinases"/>
    <property type="match status" value="1"/>
</dbReference>
<name>A0A0P9ADE4_9CLOT</name>
<dbReference type="OrthoDB" id="7181050at2"/>
<dbReference type="STRING" id="36849.OXPF_33820"/>
<dbReference type="InterPro" id="IPR038765">
    <property type="entry name" value="Papain-like_cys_pep_sf"/>
</dbReference>
<dbReference type="GO" id="GO:0046990">
    <property type="term" value="F:N-hydroxyarylamine O-acetyltransferase activity"/>
    <property type="evidence" value="ECO:0007669"/>
    <property type="project" value="UniProtKB-EC"/>
</dbReference>
<dbReference type="Gene3D" id="2.40.128.150">
    <property type="entry name" value="Cysteine proteinases"/>
    <property type="match status" value="1"/>
</dbReference>
<dbReference type="RefSeq" id="WP_054876374.1">
    <property type="nucleotide sequence ID" value="NZ_LKET01000043.1"/>
</dbReference>
<keyword evidence="3" id="KW-0012">Acyltransferase</keyword>
<comment type="caution">
    <text evidence="3">The sequence shown here is derived from an EMBL/GenBank/DDBJ whole genome shotgun (WGS) entry which is preliminary data.</text>
</comment>
<dbReference type="Proteomes" id="UP000050326">
    <property type="component" value="Unassembled WGS sequence"/>
</dbReference>
<reference evidence="3 4" key="1">
    <citation type="submission" date="2015-09" db="EMBL/GenBank/DDBJ databases">
        <title>Genome sequence of Oxobacter pfennigii DSM 3222.</title>
        <authorList>
            <person name="Poehlein A."/>
            <person name="Bengelsdorf F.R."/>
            <person name="Schiel-Bengelsdorf B."/>
            <person name="Duerre P."/>
            <person name="Daniel R."/>
        </authorList>
    </citation>
    <scope>NUCLEOTIDE SEQUENCE [LARGE SCALE GENOMIC DNA]</scope>
    <source>
        <strain evidence="3 4">DSM 3222</strain>
    </source>
</reference>
<comment type="similarity">
    <text evidence="1 2">Belongs to the arylamine N-acetyltransferase family.</text>
</comment>
<dbReference type="EMBL" id="LKET01000043">
    <property type="protein sequence ID" value="KPU43132.1"/>
    <property type="molecule type" value="Genomic_DNA"/>
</dbReference>
<evidence type="ECO:0000313" key="4">
    <source>
        <dbReference type="Proteomes" id="UP000050326"/>
    </source>
</evidence>
<evidence type="ECO:0000313" key="3">
    <source>
        <dbReference type="EMBL" id="KPU43132.1"/>
    </source>
</evidence>
<evidence type="ECO:0000256" key="2">
    <source>
        <dbReference type="RuleBase" id="RU003452"/>
    </source>
</evidence>
<keyword evidence="4" id="KW-1185">Reference proteome</keyword>
<gene>
    <name evidence="3" type="primary">nhoA</name>
    <name evidence="3" type="ORF">OXPF_33820</name>
</gene>
<dbReference type="Pfam" id="PF00797">
    <property type="entry name" value="Acetyltransf_2"/>
    <property type="match status" value="1"/>
</dbReference>
<dbReference type="PANTHER" id="PTHR11786">
    <property type="entry name" value="N-HYDROXYARYLAMINE O-ACETYLTRANSFERASE"/>
    <property type="match status" value="1"/>
</dbReference>
<proteinExistence type="inferred from homology"/>